<comment type="subcellular location">
    <subcellularLocation>
        <location evidence="1">Cell membrane</location>
        <topology evidence="1">Multi-pass membrane protein</topology>
    </subcellularLocation>
</comment>
<dbReference type="GO" id="GO:0004713">
    <property type="term" value="F:protein tyrosine kinase activity"/>
    <property type="evidence" value="ECO:0007669"/>
    <property type="project" value="TreeGrafter"/>
</dbReference>
<feature type="coiled-coil region" evidence="6">
    <location>
        <begin position="202"/>
        <end position="229"/>
    </location>
</feature>
<keyword evidence="6" id="KW-0175">Coiled coil</keyword>
<gene>
    <name evidence="9" type="ORF">MNB_SM-3-1521</name>
</gene>
<protein>
    <submittedName>
        <fullName evidence="9">Lipopolysaccharide biosynthesis</fullName>
    </submittedName>
</protein>
<evidence type="ECO:0000259" key="8">
    <source>
        <dbReference type="Pfam" id="PF02706"/>
    </source>
</evidence>
<dbReference type="InterPro" id="IPR003856">
    <property type="entry name" value="LPS_length_determ_N"/>
</dbReference>
<feature type="domain" description="Polysaccharide chain length determinant N-terminal" evidence="8">
    <location>
        <begin position="14"/>
        <end position="70"/>
    </location>
</feature>
<reference evidence="9" key="1">
    <citation type="submission" date="2016-10" db="EMBL/GenBank/DDBJ databases">
        <authorList>
            <person name="de Groot N.N."/>
        </authorList>
    </citation>
    <scope>NUCLEOTIDE SEQUENCE</scope>
</reference>
<evidence type="ECO:0000313" key="9">
    <source>
        <dbReference type="EMBL" id="SFV74916.1"/>
    </source>
</evidence>
<keyword evidence="3 7" id="KW-0812">Transmembrane</keyword>
<keyword evidence="4 7" id="KW-1133">Transmembrane helix</keyword>
<dbReference type="PANTHER" id="PTHR32309">
    <property type="entry name" value="TYROSINE-PROTEIN KINASE"/>
    <property type="match status" value="1"/>
</dbReference>
<sequence>MNEQINNQIVCEEDEIDLKELFATIWKHKIFIALFATTVTTLAIIYALSKPNEYKIYTILAPQGESKSVNLGGLGALASMAGVNVGGGNSLTPDVVFETLLNDYAFMKKFIIQNQLDKKLSNPHLQDEYVFALGYDGIYKLLHKEKKEQTQQDKLFNYYKQLQSSLQISTDKKTSLITIAYTSPSRKLAKEILELFLQDATKELINRNLNDINAKIKKYNQELQKTNNLELKSELAKLISNLIKQKVYINSSKYYKVKVVTDPYIPDIKDKAKPKRGLIVIVAFITSIILGIFLVFFGEFIKKEE</sequence>
<dbReference type="AlphaFoldDB" id="A0A1W1D3D4"/>
<proteinExistence type="predicted"/>
<dbReference type="PANTHER" id="PTHR32309:SF13">
    <property type="entry name" value="FERRIC ENTEROBACTIN TRANSPORT PROTEIN FEPE"/>
    <property type="match status" value="1"/>
</dbReference>
<keyword evidence="2" id="KW-1003">Cell membrane</keyword>
<evidence type="ECO:0000256" key="7">
    <source>
        <dbReference type="SAM" id="Phobius"/>
    </source>
</evidence>
<evidence type="ECO:0000256" key="4">
    <source>
        <dbReference type="ARBA" id="ARBA00022989"/>
    </source>
</evidence>
<dbReference type="InterPro" id="IPR050445">
    <property type="entry name" value="Bact_polysacc_biosynth/exp"/>
</dbReference>
<evidence type="ECO:0000256" key="5">
    <source>
        <dbReference type="ARBA" id="ARBA00023136"/>
    </source>
</evidence>
<accession>A0A1W1D3D4</accession>
<evidence type="ECO:0000256" key="6">
    <source>
        <dbReference type="SAM" id="Coils"/>
    </source>
</evidence>
<evidence type="ECO:0000256" key="3">
    <source>
        <dbReference type="ARBA" id="ARBA00022692"/>
    </source>
</evidence>
<feature type="transmembrane region" description="Helical" evidence="7">
    <location>
        <begin position="278"/>
        <end position="297"/>
    </location>
</feature>
<organism evidence="9">
    <name type="scientific">hydrothermal vent metagenome</name>
    <dbReference type="NCBI Taxonomy" id="652676"/>
    <lineage>
        <taxon>unclassified sequences</taxon>
        <taxon>metagenomes</taxon>
        <taxon>ecological metagenomes</taxon>
    </lineage>
</organism>
<dbReference type="GO" id="GO:0005886">
    <property type="term" value="C:plasma membrane"/>
    <property type="evidence" value="ECO:0007669"/>
    <property type="project" value="UniProtKB-SubCell"/>
</dbReference>
<evidence type="ECO:0000256" key="2">
    <source>
        <dbReference type="ARBA" id="ARBA00022475"/>
    </source>
</evidence>
<feature type="transmembrane region" description="Helical" evidence="7">
    <location>
        <begin position="30"/>
        <end position="48"/>
    </location>
</feature>
<dbReference type="Pfam" id="PF02706">
    <property type="entry name" value="Wzz"/>
    <property type="match status" value="1"/>
</dbReference>
<keyword evidence="5 7" id="KW-0472">Membrane</keyword>
<dbReference type="EMBL" id="FPHP01000009">
    <property type="protein sequence ID" value="SFV74916.1"/>
    <property type="molecule type" value="Genomic_DNA"/>
</dbReference>
<name>A0A1W1D3D4_9ZZZZ</name>
<evidence type="ECO:0000256" key="1">
    <source>
        <dbReference type="ARBA" id="ARBA00004651"/>
    </source>
</evidence>